<dbReference type="EMBL" id="GL832959">
    <property type="protein sequence ID" value="EGD81652.1"/>
    <property type="molecule type" value="Genomic_DNA"/>
</dbReference>
<dbReference type="GO" id="GO:0005525">
    <property type="term" value="F:GTP binding"/>
    <property type="evidence" value="ECO:0007669"/>
    <property type="project" value="UniProtKB-KW"/>
</dbReference>
<name>F2U200_SALR5</name>
<evidence type="ECO:0000256" key="7">
    <source>
        <dbReference type="ARBA" id="ARBA00023170"/>
    </source>
</evidence>
<dbReference type="GeneID" id="16077449"/>
<dbReference type="Proteomes" id="UP000007799">
    <property type="component" value="Unassembled WGS sequence"/>
</dbReference>
<dbReference type="InterPro" id="IPR007222">
    <property type="entry name" value="Sig_recog_particle_rcpt_asu_N"/>
</dbReference>
<feature type="compositionally biased region" description="Low complexity" evidence="8">
    <location>
        <begin position="196"/>
        <end position="205"/>
    </location>
</feature>
<keyword evidence="4" id="KW-0256">Endoplasmic reticulum</keyword>
<keyword evidence="11" id="KW-1185">Reference proteome</keyword>
<evidence type="ECO:0000313" key="10">
    <source>
        <dbReference type="EMBL" id="EGD81652.1"/>
    </source>
</evidence>
<dbReference type="Gene3D" id="3.40.50.300">
    <property type="entry name" value="P-loop containing nucleotide triphosphate hydrolases"/>
    <property type="match status" value="1"/>
</dbReference>
<evidence type="ECO:0000259" key="9">
    <source>
        <dbReference type="PROSITE" id="PS00300"/>
    </source>
</evidence>
<dbReference type="GO" id="GO:0005047">
    <property type="term" value="F:signal recognition particle binding"/>
    <property type="evidence" value="ECO:0007669"/>
    <property type="project" value="InterPro"/>
</dbReference>
<dbReference type="OrthoDB" id="1727884at2759"/>
<dbReference type="SMART" id="SM00382">
    <property type="entry name" value="AAA"/>
    <property type="match status" value="1"/>
</dbReference>
<evidence type="ECO:0000256" key="3">
    <source>
        <dbReference type="ARBA" id="ARBA00022741"/>
    </source>
</evidence>
<dbReference type="Gene3D" id="3.30.450.60">
    <property type="match status" value="1"/>
</dbReference>
<dbReference type="SMART" id="SM00963">
    <property type="entry name" value="SRP54_N"/>
    <property type="match status" value="1"/>
</dbReference>
<dbReference type="SUPFAM" id="SSF64356">
    <property type="entry name" value="SNARE-like"/>
    <property type="match status" value="1"/>
</dbReference>
<dbReference type="InterPro" id="IPR000897">
    <property type="entry name" value="SRP54_GTPase_dom"/>
</dbReference>
<dbReference type="Gene3D" id="1.20.120.140">
    <property type="entry name" value="Signal recognition particle SRP54, nucleotide-binding domain"/>
    <property type="match status" value="1"/>
</dbReference>
<feature type="domain" description="SRP54-type proteins GTP-binding" evidence="9">
    <location>
        <begin position="637"/>
        <end position="650"/>
    </location>
</feature>
<gene>
    <name evidence="10" type="ORF">PTSG_02368</name>
</gene>
<keyword evidence="3" id="KW-0547">Nucleotide-binding</keyword>
<dbReference type="Pfam" id="PF02881">
    <property type="entry name" value="SRP54_N"/>
    <property type="match status" value="1"/>
</dbReference>
<evidence type="ECO:0000256" key="6">
    <source>
        <dbReference type="ARBA" id="ARBA00023136"/>
    </source>
</evidence>
<dbReference type="GO" id="GO:0005785">
    <property type="term" value="C:signal recognition particle receptor complex"/>
    <property type="evidence" value="ECO:0007669"/>
    <property type="project" value="InterPro"/>
</dbReference>
<dbReference type="PANTHER" id="PTHR43134:SF1">
    <property type="entry name" value="SIGNAL RECOGNITION PARTICLE RECEPTOR SUBUNIT ALPHA"/>
    <property type="match status" value="1"/>
</dbReference>
<dbReference type="InParanoid" id="F2U200"/>
<comment type="subcellular location">
    <subcellularLocation>
        <location evidence="1">Endoplasmic reticulum membrane</location>
        <topology evidence="1">Peripheral membrane protein</topology>
        <orientation evidence="1">Cytoplasmic side</orientation>
    </subcellularLocation>
</comment>
<evidence type="ECO:0000256" key="5">
    <source>
        <dbReference type="ARBA" id="ARBA00023134"/>
    </source>
</evidence>
<dbReference type="SUPFAM" id="SSF52540">
    <property type="entry name" value="P-loop containing nucleoside triphosphate hydrolases"/>
    <property type="match status" value="1"/>
</dbReference>
<keyword evidence="7" id="KW-0675">Receptor</keyword>
<feature type="compositionally biased region" description="Basic residues" evidence="8">
    <location>
        <begin position="219"/>
        <end position="242"/>
    </location>
</feature>
<sequence>MLDLFTIFTQGGLVLWCFQGPGFLSGDPINGFIQDVLVEGRGATADSYTVQNYNIKYRIDANNNLVFAAVYNKSVESESGYIDNLLNVVKKDFVTRFQDELQQGTITGLDYTNVFQKALGKAQQDYAEETSRGMRTFEETERFAHTAKGSNLTRKAREQLRKERQQARGGSHGEDELSSGEGDDDDGSSGGDEDTTTGGDATKTGSGNGPAVSAEEQRRRRALALKNKGVRGRRSGGGKKPRSAAQQPSSSSSSSPANPPPRSRVSTRVEPTKHTQLSYCDPDDRPEAADAISADDIAEAKRQAARMAEGVQDVDFGFDADEELLGQEDGDDDGNAANASASTTTGSLFTLFRKITGTSEMTKENVQPILDQMQQHLMAKNVAADVAAKLCASVGEKLVGRTKGTFTTIKSVVKQALEESLTQILSPKRQIDILRDVRAAQQEGRPFSMVFCGVNGVGKSTNLSKIAFWLLSNNMRVMIAACDTFRSGAVEQLRTHCRKLRTMLDDTDDAHPRVVVYDRGYGRNDAEVAADAIRIAKSEKYDVVLIDTAGRMQDNAPLMRSLTQLIRTNKPDLVLFVGEALVGNEAVDQLTKFNRALQDYSEERNPRVIDGILLTKFDTVDDKVGSSISMTYITGQPIVFVGTGQHYFDLRKLNVKSVVSALLKPVQK</sequence>
<protein>
    <recommendedName>
        <fullName evidence="9">SRP54-type proteins GTP-binding domain-containing protein</fullName>
    </recommendedName>
</protein>
<dbReference type="InterPro" id="IPR011012">
    <property type="entry name" value="Longin-like_dom_sf"/>
</dbReference>
<dbReference type="PROSITE" id="PS00300">
    <property type="entry name" value="SRP54"/>
    <property type="match status" value="1"/>
</dbReference>
<dbReference type="Pfam" id="PF04086">
    <property type="entry name" value="SRP-alpha_N"/>
    <property type="match status" value="1"/>
</dbReference>
<dbReference type="RefSeq" id="XP_004996856.1">
    <property type="nucleotide sequence ID" value="XM_004996799.1"/>
</dbReference>
<dbReference type="Pfam" id="PF00448">
    <property type="entry name" value="SRP54"/>
    <property type="match status" value="1"/>
</dbReference>
<dbReference type="OMA" id="SARCYSI"/>
<dbReference type="eggNOG" id="KOG0781">
    <property type="taxonomic scope" value="Eukaryota"/>
</dbReference>
<feature type="compositionally biased region" description="Basic and acidic residues" evidence="8">
    <location>
        <begin position="155"/>
        <end position="175"/>
    </location>
</feature>
<evidence type="ECO:0000313" key="11">
    <source>
        <dbReference type="Proteomes" id="UP000007799"/>
    </source>
</evidence>
<dbReference type="KEGG" id="sre:PTSG_02368"/>
<evidence type="ECO:0000256" key="4">
    <source>
        <dbReference type="ARBA" id="ARBA00022824"/>
    </source>
</evidence>
<organism evidence="10 11">
    <name type="scientific">Salpingoeca rosetta (strain ATCC 50818 / BSB-021)</name>
    <dbReference type="NCBI Taxonomy" id="946362"/>
    <lineage>
        <taxon>Eukaryota</taxon>
        <taxon>Choanoflagellata</taxon>
        <taxon>Craspedida</taxon>
        <taxon>Salpingoecidae</taxon>
        <taxon>Salpingoeca</taxon>
    </lineage>
</organism>
<feature type="compositionally biased region" description="Low complexity" evidence="8">
    <location>
        <begin position="243"/>
        <end position="256"/>
    </location>
</feature>
<dbReference type="SUPFAM" id="SSF47364">
    <property type="entry name" value="Domain of the SRP/SRP receptor G-proteins"/>
    <property type="match status" value="1"/>
</dbReference>
<dbReference type="InterPro" id="IPR042101">
    <property type="entry name" value="SRP54_N_sf"/>
</dbReference>
<feature type="region of interest" description="Disordered" evidence="8">
    <location>
        <begin position="148"/>
        <end position="287"/>
    </location>
</feature>
<keyword evidence="6" id="KW-0472">Membrane</keyword>
<dbReference type="AlphaFoldDB" id="F2U200"/>
<dbReference type="InterPro" id="IPR027417">
    <property type="entry name" value="P-loop_NTPase"/>
</dbReference>
<dbReference type="PANTHER" id="PTHR43134">
    <property type="entry name" value="SIGNAL RECOGNITION PARTICLE RECEPTOR SUBUNIT ALPHA"/>
    <property type="match status" value="1"/>
</dbReference>
<evidence type="ECO:0000256" key="1">
    <source>
        <dbReference type="ARBA" id="ARBA00004397"/>
    </source>
</evidence>
<evidence type="ECO:0000256" key="2">
    <source>
        <dbReference type="ARBA" id="ARBA00008531"/>
    </source>
</evidence>
<dbReference type="GO" id="GO:0006886">
    <property type="term" value="P:intracellular protein transport"/>
    <property type="evidence" value="ECO:0007669"/>
    <property type="project" value="InterPro"/>
</dbReference>
<feature type="compositionally biased region" description="Acidic residues" evidence="8">
    <location>
        <begin position="176"/>
        <end position="195"/>
    </location>
</feature>
<dbReference type="GO" id="GO:0006614">
    <property type="term" value="P:SRP-dependent cotranslational protein targeting to membrane"/>
    <property type="evidence" value="ECO:0007669"/>
    <property type="project" value="InterPro"/>
</dbReference>
<dbReference type="CDD" id="cd17876">
    <property type="entry name" value="SRalpha_C"/>
    <property type="match status" value="1"/>
</dbReference>
<dbReference type="InterPro" id="IPR013822">
    <property type="entry name" value="Signal_recog_particl_SRP54_hlx"/>
</dbReference>
<dbReference type="GO" id="GO:0003924">
    <property type="term" value="F:GTPase activity"/>
    <property type="evidence" value="ECO:0007669"/>
    <property type="project" value="InterPro"/>
</dbReference>
<proteinExistence type="inferred from homology"/>
<dbReference type="SMART" id="SM00962">
    <property type="entry name" value="SRP54"/>
    <property type="match status" value="1"/>
</dbReference>
<dbReference type="CDD" id="cd14826">
    <property type="entry name" value="SR_alpha_SRX"/>
    <property type="match status" value="1"/>
</dbReference>
<dbReference type="InterPro" id="IPR003593">
    <property type="entry name" value="AAA+_ATPase"/>
</dbReference>
<reference evidence="10" key="1">
    <citation type="submission" date="2009-08" db="EMBL/GenBank/DDBJ databases">
        <title>Annotation of Salpingoeca rosetta.</title>
        <authorList>
            <consortium name="The Broad Institute Genome Sequencing Platform"/>
            <person name="Russ C."/>
            <person name="Cuomo C."/>
            <person name="Burger G."/>
            <person name="Gray M.W."/>
            <person name="Holland P.W.H."/>
            <person name="King N."/>
            <person name="Lang F.B.F."/>
            <person name="Roger A.J."/>
            <person name="Ruiz-Trillo I."/>
            <person name="Young S.K."/>
            <person name="Zeng Q."/>
            <person name="Gargeya S."/>
            <person name="Alvarado L."/>
            <person name="Berlin A."/>
            <person name="Chapman S.B."/>
            <person name="Chen Z."/>
            <person name="Freedman E."/>
            <person name="Gellesch M."/>
            <person name="Goldberg J."/>
            <person name="Griggs A."/>
            <person name="Gujja S."/>
            <person name="Heilman E."/>
            <person name="Heiman D."/>
            <person name="Howarth C."/>
            <person name="Mehta T."/>
            <person name="Neiman D."/>
            <person name="Pearson M."/>
            <person name="Roberts A."/>
            <person name="Saif S."/>
            <person name="Shea T."/>
            <person name="Shenoy N."/>
            <person name="Sisk P."/>
            <person name="Stolte C."/>
            <person name="Sykes S."/>
            <person name="White J."/>
            <person name="Yandava C."/>
            <person name="Haas B."/>
            <person name="Nusbaum C."/>
            <person name="Birren B."/>
        </authorList>
    </citation>
    <scope>NUCLEOTIDE SEQUENCE</scope>
    <source>
        <strain evidence="10">ATCC 50818</strain>
    </source>
</reference>
<accession>F2U200</accession>
<dbReference type="FunFam" id="3.40.50.300:FF:000188">
    <property type="entry name" value="signal recognition particle receptor subunit alpha"/>
    <property type="match status" value="1"/>
</dbReference>
<dbReference type="InterPro" id="IPR036225">
    <property type="entry name" value="SRP/SRP_N"/>
</dbReference>
<dbReference type="STRING" id="946362.F2U200"/>
<keyword evidence="5" id="KW-0342">GTP-binding</keyword>
<evidence type="ECO:0000256" key="8">
    <source>
        <dbReference type="SAM" id="MobiDB-lite"/>
    </source>
</evidence>
<dbReference type="FunCoup" id="F2U200">
    <property type="interactions" value="1194"/>
</dbReference>
<comment type="similarity">
    <text evidence="2">Belongs to the GTP-binding SRP family.</text>
</comment>